<dbReference type="EMBL" id="CAEZTD010000003">
    <property type="protein sequence ID" value="CAB4551575.1"/>
    <property type="molecule type" value="Genomic_DNA"/>
</dbReference>
<dbReference type="GO" id="GO:0009313">
    <property type="term" value="P:oligosaccharide catabolic process"/>
    <property type="evidence" value="ECO:0007669"/>
    <property type="project" value="TreeGrafter"/>
</dbReference>
<dbReference type="Gene3D" id="1.20.1270.50">
    <property type="entry name" value="Glycoside hydrolase family 38, central domain"/>
    <property type="match status" value="1"/>
</dbReference>
<dbReference type="GO" id="GO:0004559">
    <property type="term" value="F:alpha-mannosidase activity"/>
    <property type="evidence" value="ECO:0007669"/>
    <property type="project" value="InterPro"/>
</dbReference>
<dbReference type="GO" id="GO:0046872">
    <property type="term" value="F:metal ion binding"/>
    <property type="evidence" value="ECO:0007669"/>
    <property type="project" value="UniProtKB-KW"/>
</dbReference>
<dbReference type="Gene3D" id="2.70.98.30">
    <property type="entry name" value="Golgi alpha-mannosidase II, domain 4"/>
    <property type="match status" value="1"/>
</dbReference>
<dbReference type="GO" id="GO:0030246">
    <property type="term" value="F:carbohydrate binding"/>
    <property type="evidence" value="ECO:0007669"/>
    <property type="project" value="InterPro"/>
</dbReference>
<dbReference type="InterPro" id="IPR000602">
    <property type="entry name" value="Glyco_hydro_38_N"/>
</dbReference>
<dbReference type="Gene3D" id="3.20.110.10">
    <property type="entry name" value="Glycoside hydrolase 38, N terminal domain"/>
    <property type="match status" value="1"/>
</dbReference>
<sequence>MKVRAVLLPHSHWDREWYEPFSVFREKLVDLIDGVLHGLAHEPGFTHFHLDGQAIMLDDYLAVRPERESEVRALVKAGRLSVGPFYTLTDEFLVSGESIYRNLEWGMSRAQQWGAPSPTDGPWAGYMPDQFGHIGQFPQILRAFGIQHAVILRGVPASIGTSVFRWRAPDGSEVLTEYLIHGYYPGADIDLPLTVEDRAQEMRTAIDLVASVSPRSTVLLPVGADHWAPVPGMFERAIETSALVDADVEIGSLARFLSVAETPADLPVWQGELRAASTWILLPNTIATRAYQKRRRGILETRLERYAEPLSALVPGVEWPAHDLERAWDLMLQNTAHDSAYGAGGDATARDVDARFDTVQQIVDPLITQGMQTLAKQSSIPGVLRFNPSPFRRQAVDGLSWSVDRPEDVARFEPRPVELSVTGHTITLPNGVAIRFTDEDDEGDLFTFSPAGEARSPAVTSDGASTRVMFLGVLIDVSATLAEGEEHVRLHLRIENQRENHRLRLRVTLPSAPMGSAALVPFEIVHRELVGEGYESEVGSVTWPASGAVLAAGTALLGEGVFEYEVDGAELAVTLLRSAGQIAKPSVATRPIWAGPSIDAPEGQCLGVSEVVFGVRTDCAVDELVAAWEAFALPLLSVPTPGAGDALPGALASIEGAQLSSVRQLDGRTTVRVWNDHLTQSRLARVDGTEVTLGPAEIRQIALPSDE</sequence>
<evidence type="ECO:0000256" key="4">
    <source>
        <dbReference type="ARBA" id="ARBA00023295"/>
    </source>
</evidence>
<dbReference type="InterPro" id="IPR028995">
    <property type="entry name" value="Glyco_hydro_57/38_cen_sf"/>
</dbReference>
<feature type="domain" description="Glycoside hydrolase family 38 central" evidence="5">
    <location>
        <begin position="287"/>
        <end position="356"/>
    </location>
</feature>
<dbReference type="Pfam" id="PF01074">
    <property type="entry name" value="Glyco_hydro_38N"/>
    <property type="match status" value="1"/>
</dbReference>
<evidence type="ECO:0000256" key="1">
    <source>
        <dbReference type="ARBA" id="ARBA00009792"/>
    </source>
</evidence>
<dbReference type="AlphaFoldDB" id="A0A6J6CKB3"/>
<protein>
    <submittedName>
        <fullName evidence="6">Unannotated protein</fullName>
    </submittedName>
</protein>
<dbReference type="InterPro" id="IPR011330">
    <property type="entry name" value="Glyco_hydro/deAcase_b/a-brl"/>
</dbReference>
<keyword evidence="4" id="KW-0326">Glycosidase</keyword>
<dbReference type="SUPFAM" id="SSF74650">
    <property type="entry name" value="Galactose mutarotase-like"/>
    <property type="match status" value="1"/>
</dbReference>
<dbReference type="PANTHER" id="PTHR46017:SF2">
    <property type="entry name" value="MANNOSYLGLYCERATE HYDROLASE"/>
    <property type="match status" value="1"/>
</dbReference>
<evidence type="ECO:0000256" key="3">
    <source>
        <dbReference type="ARBA" id="ARBA00022801"/>
    </source>
</evidence>
<proteinExistence type="inferred from homology"/>
<reference evidence="6" key="1">
    <citation type="submission" date="2020-05" db="EMBL/GenBank/DDBJ databases">
        <authorList>
            <person name="Chiriac C."/>
            <person name="Salcher M."/>
            <person name="Ghai R."/>
            <person name="Kavagutti S V."/>
        </authorList>
    </citation>
    <scope>NUCLEOTIDE SEQUENCE</scope>
</reference>
<dbReference type="SUPFAM" id="SSF88713">
    <property type="entry name" value="Glycoside hydrolase/deacetylase"/>
    <property type="match status" value="1"/>
</dbReference>
<evidence type="ECO:0000259" key="5">
    <source>
        <dbReference type="SMART" id="SM00872"/>
    </source>
</evidence>
<dbReference type="InterPro" id="IPR037094">
    <property type="entry name" value="Glyco_hydro_38_cen_sf"/>
</dbReference>
<keyword evidence="3" id="KW-0378">Hydrolase</keyword>
<dbReference type="SUPFAM" id="SSF88688">
    <property type="entry name" value="Families 57/38 glycoside transferase middle domain"/>
    <property type="match status" value="1"/>
</dbReference>
<organism evidence="6">
    <name type="scientific">freshwater metagenome</name>
    <dbReference type="NCBI Taxonomy" id="449393"/>
    <lineage>
        <taxon>unclassified sequences</taxon>
        <taxon>metagenomes</taxon>
        <taxon>ecological metagenomes</taxon>
    </lineage>
</organism>
<dbReference type="SMART" id="SM00872">
    <property type="entry name" value="Alpha-mann_mid"/>
    <property type="match status" value="1"/>
</dbReference>
<dbReference type="InterPro" id="IPR015341">
    <property type="entry name" value="Glyco_hydro_38_cen"/>
</dbReference>
<keyword evidence="2" id="KW-0479">Metal-binding</keyword>
<accession>A0A6J6CKB3</accession>
<comment type="similarity">
    <text evidence="1">Belongs to the glycosyl hydrolase 38 family.</text>
</comment>
<gene>
    <name evidence="6" type="ORF">UFOPK1591_00065</name>
</gene>
<name>A0A6J6CKB3_9ZZZZ</name>
<evidence type="ECO:0000256" key="2">
    <source>
        <dbReference type="ARBA" id="ARBA00022723"/>
    </source>
</evidence>
<dbReference type="InterPro" id="IPR027291">
    <property type="entry name" value="Glyco_hydro_38_N_sf"/>
</dbReference>
<evidence type="ECO:0000313" key="6">
    <source>
        <dbReference type="EMBL" id="CAB4551575.1"/>
    </source>
</evidence>
<dbReference type="InterPro" id="IPR011013">
    <property type="entry name" value="Gal_mutarotase_sf_dom"/>
</dbReference>
<dbReference type="GO" id="GO:0006013">
    <property type="term" value="P:mannose metabolic process"/>
    <property type="evidence" value="ECO:0007669"/>
    <property type="project" value="InterPro"/>
</dbReference>
<dbReference type="PANTHER" id="PTHR46017">
    <property type="entry name" value="ALPHA-MANNOSIDASE 2C1"/>
    <property type="match status" value="1"/>
</dbReference>